<accession>A0A2G8S1M2</accession>
<reference evidence="3 4" key="1">
    <citation type="journal article" date="2015" name="Sci. Rep.">
        <title>Chromosome-level genome map provides insights into diverse defense mechanisms in the medicinal fungus Ganoderma sinense.</title>
        <authorList>
            <person name="Zhu Y."/>
            <person name="Xu J."/>
            <person name="Sun C."/>
            <person name="Zhou S."/>
            <person name="Xu H."/>
            <person name="Nelson D.R."/>
            <person name="Qian J."/>
            <person name="Song J."/>
            <person name="Luo H."/>
            <person name="Xiang L."/>
            <person name="Li Y."/>
            <person name="Xu Z."/>
            <person name="Ji A."/>
            <person name="Wang L."/>
            <person name="Lu S."/>
            <person name="Hayward A."/>
            <person name="Sun W."/>
            <person name="Li X."/>
            <person name="Schwartz D.C."/>
            <person name="Wang Y."/>
            <person name="Chen S."/>
        </authorList>
    </citation>
    <scope>NUCLEOTIDE SEQUENCE [LARGE SCALE GENOMIC DNA]</scope>
    <source>
        <strain evidence="3 4">ZZ0214-1</strain>
    </source>
</reference>
<dbReference type="Gene3D" id="1.20.1280.50">
    <property type="match status" value="1"/>
</dbReference>
<dbReference type="InterPro" id="IPR036047">
    <property type="entry name" value="F-box-like_dom_sf"/>
</dbReference>
<organism evidence="3 4">
    <name type="scientific">Ganoderma sinense ZZ0214-1</name>
    <dbReference type="NCBI Taxonomy" id="1077348"/>
    <lineage>
        <taxon>Eukaryota</taxon>
        <taxon>Fungi</taxon>
        <taxon>Dikarya</taxon>
        <taxon>Basidiomycota</taxon>
        <taxon>Agaricomycotina</taxon>
        <taxon>Agaricomycetes</taxon>
        <taxon>Polyporales</taxon>
        <taxon>Polyporaceae</taxon>
        <taxon>Ganoderma</taxon>
    </lineage>
</organism>
<name>A0A2G8S1M2_9APHY</name>
<protein>
    <recommendedName>
        <fullName evidence="2">F-box domain-containing protein</fullName>
    </recommendedName>
</protein>
<dbReference type="InterPro" id="IPR001810">
    <property type="entry name" value="F-box_dom"/>
</dbReference>
<feature type="compositionally biased region" description="Acidic residues" evidence="1">
    <location>
        <begin position="179"/>
        <end position="198"/>
    </location>
</feature>
<dbReference type="SUPFAM" id="SSF81383">
    <property type="entry name" value="F-box domain"/>
    <property type="match status" value="1"/>
</dbReference>
<sequence>MSISALPIELLQIIFRTVRDDLLAADEEDMSWMSLARVSRHWRDVLRGDPFLWTRLAFTDKTPFYVVEAALDRSQQVGGVDLKFTASSSDPPSACGWLMHLSMGWPLSTYTLPGTVRFLSFLWREGVRNTVFEGLEGLRADGVVSLVLEEHEDPEDFDGDDDGALLESSSDCGSIVSGDDTEADSESETENADDEDNSDGDHGEGASNDDTDADTDSGTDTDSGLDGHWDGPVLDDASYEDESSDVSISDSTFSLGDDSSTYLDSESDRGKYLSELEDEEGGPATGTESGDDHDADHEDFNEDTSEEETSSQASDPAEGENDGNAVEPVQVESPRILQLPEFPSLINLAASSVLVSIPLQVKGQLTDMTLMHSSSLGHEYKGVEFRQSWMLDVLDGCVQLGSLRLCNTLIVTGDDPEERTVFLPSLKHLRVEDVLGGVQDILRFFMPFPEELTRMDLRSLLCTEHWTPVLEGAFAGNLPEDFTVPHFADTVALNLQVDDEFVLRGQTSTLLQWDLRAMRDPEDWSENATELLLQHAVLDLWDPRIVAATSISTLAIHIAPQYVTREVNWAGLISGLPCVSKFELGGDEAVATFIEATRPGRGVTYWPALTEFCFCLAIFRWDLETHMQYLCEQLWPSDGSPEHGLGVKVYLRLPGVYSPLEPGVARPHWFGSDYIYSAMNALSRDYDGRIQLLGHRCKTCHQPAEWVDVTYANPEM</sequence>
<feature type="domain" description="F-box" evidence="2">
    <location>
        <begin position="1"/>
        <end position="56"/>
    </location>
</feature>
<dbReference type="STRING" id="1077348.A0A2G8S1M2"/>
<gene>
    <name evidence="3" type="ORF">GSI_10803</name>
</gene>
<dbReference type="OrthoDB" id="2757362at2759"/>
<proteinExistence type="predicted"/>
<evidence type="ECO:0000259" key="2">
    <source>
        <dbReference type="PROSITE" id="PS50181"/>
    </source>
</evidence>
<dbReference type="Proteomes" id="UP000230002">
    <property type="component" value="Unassembled WGS sequence"/>
</dbReference>
<keyword evidence="4" id="KW-1185">Reference proteome</keyword>
<dbReference type="Pfam" id="PF12937">
    <property type="entry name" value="F-box-like"/>
    <property type="match status" value="1"/>
</dbReference>
<feature type="compositionally biased region" description="Acidic residues" evidence="1">
    <location>
        <begin position="299"/>
        <end position="309"/>
    </location>
</feature>
<dbReference type="EMBL" id="AYKW01000034">
    <property type="protein sequence ID" value="PIL27651.1"/>
    <property type="molecule type" value="Genomic_DNA"/>
</dbReference>
<comment type="caution">
    <text evidence="3">The sequence shown here is derived from an EMBL/GenBank/DDBJ whole genome shotgun (WGS) entry which is preliminary data.</text>
</comment>
<feature type="compositionally biased region" description="Acidic residues" evidence="1">
    <location>
        <begin position="153"/>
        <end position="164"/>
    </location>
</feature>
<feature type="region of interest" description="Disordered" evidence="1">
    <location>
        <begin position="153"/>
        <end position="325"/>
    </location>
</feature>
<dbReference type="AlphaFoldDB" id="A0A2G8S1M2"/>
<feature type="compositionally biased region" description="Acidic residues" evidence="1">
    <location>
        <begin position="207"/>
        <end position="219"/>
    </location>
</feature>
<evidence type="ECO:0000256" key="1">
    <source>
        <dbReference type="SAM" id="MobiDB-lite"/>
    </source>
</evidence>
<evidence type="ECO:0000313" key="3">
    <source>
        <dbReference type="EMBL" id="PIL27651.1"/>
    </source>
</evidence>
<feature type="compositionally biased region" description="Low complexity" evidence="1">
    <location>
        <begin position="245"/>
        <end position="254"/>
    </location>
</feature>
<dbReference type="PROSITE" id="PS50181">
    <property type="entry name" value="FBOX"/>
    <property type="match status" value="1"/>
</dbReference>
<evidence type="ECO:0000313" key="4">
    <source>
        <dbReference type="Proteomes" id="UP000230002"/>
    </source>
</evidence>